<gene>
    <name evidence="2" type="ORF">HK097_006811</name>
</gene>
<feature type="non-terminal residue" evidence="2">
    <location>
        <position position="1"/>
    </location>
</feature>
<accession>A0AAD5WXU5</accession>
<protein>
    <submittedName>
        <fullName evidence="2">Uncharacterized protein</fullName>
    </submittedName>
</protein>
<evidence type="ECO:0000313" key="3">
    <source>
        <dbReference type="Proteomes" id="UP001212841"/>
    </source>
</evidence>
<evidence type="ECO:0000256" key="1">
    <source>
        <dbReference type="SAM" id="MobiDB-lite"/>
    </source>
</evidence>
<dbReference type="AlphaFoldDB" id="A0AAD5WXU5"/>
<keyword evidence="3" id="KW-1185">Reference proteome</keyword>
<comment type="caution">
    <text evidence="2">The sequence shown here is derived from an EMBL/GenBank/DDBJ whole genome shotgun (WGS) entry which is preliminary data.</text>
</comment>
<reference evidence="2" key="1">
    <citation type="submission" date="2020-05" db="EMBL/GenBank/DDBJ databases">
        <title>Phylogenomic resolution of chytrid fungi.</title>
        <authorList>
            <person name="Stajich J.E."/>
            <person name="Amses K."/>
            <person name="Simmons R."/>
            <person name="Seto K."/>
            <person name="Myers J."/>
            <person name="Bonds A."/>
            <person name="Quandt C.A."/>
            <person name="Barry K."/>
            <person name="Liu P."/>
            <person name="Grigoriev I."/>
            <person name="Longcore J.E."/>
            <person name="James T.Y."/>
        </authorList>
    </citation>
    <scope>NUCLEOTIDE SEQUENCE</scope>
    <source>
        <strain evidence="2">JEL0318</strain>
    </source>
</reference>
<feature type="region of interest" description="Disordered" evidence="1">
    <location>
        <begin position="1"/>
        <end position="64"/>
    </location>
</feature>
<sequence length="72" mass="8046">KAGEGAPVRLRVTPPKKEKAGTQDKGDASEVTQPPEEREPEREDDAPTGDKEDEKKRDGLWGNEKVDWIFSL</sequence>
<dbReference type="EMBL" id="JADGJD010003200">
    <property type="protein sequence ID" value="KAJ3024980.1"/>
    <property type="molecule type" value="Genomic_DNA"/>
</dbReference>
<evidence type="ECO:0000313" key="2">
    <source>
        <dbReference type="EMBL" id="KAJ3024980.1"/>
    </source>
</evidence>
<feature type="compositionally biased region" description="Basic and acidic residues" evidence="1">
    <location>
        <begin position="15"/>
        <end position="28"/>
    </location>
</feature>
<dbReference type="Proteomes" id="UP001212841">
    <property type="component" value="Unassembled WGS sequence"/>
</dbReference>
<proteinExistence type="predicted"/>
<feature type="compositionally biased region" description="Basic and acidic residues" evidence="1">
    <location>
        <begin position="48"/>
        <end position="64"/>
    </location>
</feature>
<organism evidence="2 3">
    <name type="scientific">Rhizophlyctis rosea</name>
    <dbReference type="NCBI Taxonomy" id="64517"/>
    <lineage>
        <taxon>Eukaryota</taxon>
        <taxon>Fungi</taxon>
        <taxon>Fungi incertae sedis</taxon>
        <taxon>Chytridiomycota</taxon>
        <taxon>Chytridiomycota incertae sedis</taxon>
        <taxon>Chytridiomycetes</taxon>
        <taxon>Rhizophlyctidales</taxon>
        <taxon>Rhizophlyctidaceae</taxon>
        <taxon>Rhizophlyctis</taxon>
    </lineage>
</organism>
<name>A0AAD5WXU5_9FUNG</name>